<evidence type="ECO:0000313" key="2">
    <source>
        <dbReference type="EMBL" id="OCT69745.1"/>
    </source>
</evidence>
<organism evidence="2 3">
    <name type="scientific">Xenopus laevis</name>
    <name type="common">African clawed frog</name>
    <dbReference type="NCBI Taxonomy" id="8355"/>
    <lineage>
        <taxon>Eukaryota</taxon>
        <taxon>Metazoa</taxon>
        <taxon>Chordata</taxon>
        <taxon>Craniata</taxon>
        <taxon>Vertebrata</taxon>
        <taxon>Euteleostomi</taxon>
        <taxon>Amphibia</taxon>
        <taxon>Batrachia</taxon>
        <taxon>Anura</taxon>
        <taxon>Pipoidea</taxon>
        <taxon>Pipidae</taxon>
        <taxon>Xenopodinae</taxon>
        <taxon>Xenopus</taxon>
        <taxon>Xenopus</taxon>
    </lineage>
</organism>
<protein>
    <submittedName>
        <fullName evidence="2">Uncharacterized protein</fullName>
    </submittedName>
</protein>
<dbReference type="EMBL" id="CM004479">
    <property type="protein sequence ID" value="OCT69745.1"/>
    <property type="molecule type" value="Genomic_DNA"/>
</dbReference>
<name>A0A974CAM5_XENLA</name>
<keyword evidence="1" id="KW-0472">Membrane</keyword>
<reference evidence="3" key="1">
    <citation type="journal article" date="2016" name="Nature">
        <title>Genome evolution in the allotetraploid frog Xenopus laevis.</title>
        <authorList>
            <person name="Session A.M."/>
            <person name="Uno Y."/>
            <person name="Kwon T."/>
            <person name="Chapman J.A."/>
            <person name="Toyoda A."/>
            <person name="Takahashi S."/>
            <person name="Fukui A."/>
            <person name="Hikosaka A."/>
            <person name="Suzuki A."/>
            <person name="Kondo M."/>
            <person name="van Heeringen S.J."/>
            <person name="Quigley I."/>
            <person name="Heinz S."/>
            <person name="Ogino H."/>
            <person name="Ochi H."/>
            <person name="Hellsten U."/>
            <person name="Lyons J.B."/>
            <person name="Simakov O."/>
            <person name="Putnam N."/>
            <person name="Stites J."/>
            <person name="Kuroki Y."/>
            <person name="Tanaka T."/>
            <person name="Michiue T."/>
            <person name="Watanabe M."/>
            <person name="Bogdanovic O."/>
            <person name="Lister R."/>
            <person name="Georgiou G."/>
            <person name="Paranjpe S.S."/>
            <person name="van Kruijsbergen I."/>
            <person name="Shu S."/>
            <person name="Carlson J."/>
            <person name="Kinoshita T."/>
            <person name="Ohta Y."/>
            <person name="Mawaribuchi S."/>
            <person name="Jenkins J."/>
            <person name="Grimwood J."/>
            <person name="Schmutz J."/>
            <person name="Mitros T."/>
            <person name="Mozaffari S.V."/>
            <person name="Suzuki Y."/>
            <person name="Haramoto Y."/>
            <person name="Yamamoto T.S."/>
            <person name="Takagi C."/>
            <person name="Heald R."/>
            <person name="Miller K."/>
            <person name="Haudenschild C."/>
            <person name="Kitzman J."/>
            <person name="Nakayama T."/>
            <person name="Izutsu Y."/>
            <person name="Robert J."/>
            <person name="Fortriede J."/>
            <person name="Burns K."/>
            <person name="Lotay V."/>
            <person name="Karimi K."/>
            <person name="Yasuoka Y."/>
            <person name="Dichmann D.S."/>
            <person name="Flajnik M.F."/>
            <person name="Houston D.W."/>
            <person name="Shendure J."/>
            <person name="DuPasquier L."/>
            <person name="Vize P.D."/>
            <person name="Zorn A.M."/>
            <person name="Ito M."/>
            <person name="Marcotte E.M."/>
            <person name="Wallingford J.B."/>
            <person name="Ito Y."/>
            <person name="Asashima M."/>
            <person name="Ueno N."/>
            <person name="Matsuda Y."/>
            <person name="Veenstra G.J."/>
            <person name="Fujiyama A."/>
            <person name="Harland R.M."/>
            <person name="Taira M."/>
            <person name="Rokhsar D.S."/>
        </authorList>
    </citation>
    <scope>NUCLEOTIDE SEQUENCE [LARGE SCALE GENOMIC DNA]</scope>
    <source>
        <strain evidence="3">J</strain>
    </source>
</reference>
<evidence type="ECO:0000256" key="1">
    <source>
        <dbReference type="SAM" id="Phobius"/>
    </source>
</evidence>
<feature type="transmembrane region" description="Helical" evidence="1">
    <location>
        <begin position="20"/>
        <end position="40"/>
    </location>
</feature>
<proteinExistence type="predicted"/>
<gene>
    <name evidence="2" type="ORF">XELAEV_18036669mg</name>
</gene>
<sequence>MKSPPSPITWKGQNHLYFCAQVYFIYLSSALTCICIIYGEVTSSLWSCHFQLMARASSVSVASGRLTFFAFAE</sequence>
<dbReference type="Proteomes" id="UP000694892">
    <property type="component" value="Chromosome 7S"/>
</dbReference>
<keyword evidence="1" id="KW-0812">Transmembrane</keyword>
<keyword evidence="1" id="KW-1133">Transmembrane helix</keyword>
<evidence type="ECO:0000313" key="3">
    <source>
        <dbReference type="Proteomes" id="UP000694892"/>
    </source>
</evidence>
<accession>A0A974CAM5</accession>
<dbReference type="AlphaFoldDB" id="A0A974CAM5"/>